<accession>A0A5B7KDE8</accession>
<protein>
    <submittedName>
        <fullName evidence="1">Uncharacterized protein</fullName>
    </submittedName>
</protein>
<keyword evidence="2" id="KW-1185">Reference proteome</keyword>
<comment type="caution">
    <text evidence="1">The sequence shown here is derived from an EMBL/GenBank/DDBJ whole genome shotgun (WGS) entry which is preliminary data.</text>
</comment>
<evidence type="ECO:0000313" key="1">
    <source>
        <dbReference type="EMBL" id="MPD02605.1"/>
    </source>
</evidence>
<evidence type="ECO:0000313" key="2">
    <source>
        <dbReference type="Proteomes" id="UP000324222"/>
    </source>
</evidence>
<dbReference type="OrthoDB" id="427644at2759"/>
<gene>
    <name evidence="1" type="ORF">E2C01_098199</name>
</gene>
<dbReference type="Proteomes" id="UP000324222">
    <property type="component" value="Unassembled WGS sequence"/>
</dbReference>
<sequence length="85" mass="9845">MLINWFVSTFSEEHYMRHVVAPQDLKIMATQFCTHLLAAGVIRQIEDASVPIELLFRLDGGAVKGEPRIEENGWDVYIKRVLFKR</sequence>
<proteinExistence type="predicted"/>
<organism evidence="1 2">
    <name type="scientific">Portunus trituberculatus</name>
    <name type="common">Swimming crab</name>
    <name type="synonym">Neptunus trituberculatus</name>
    <dbReference type="NCBI Taxonomy" id="210409"/>
    <lineage>
        <taxon>Eukaryota</taxon>
        <taxon>Metazoa</taxon>
        <taxon>Ecdysozoa</taxon>
        <taxon>Arthropoda</taxon>
        <taxon>Crustacea</taxon>
        <taxon>Multicrustacea</taxon>
        <taxon>Malacostraca</taxon>
        <taxon>Eumalacostraca</taxon>
        <taxon>Eucarida</taxon>
        <taxon>Decapoda</taxon>
        <taxon>Pleocyemata</taxon>
        <taxon>Brachyura</taxon>
        <taxon>Eubrachyura</taxon>
        <taxon>Portunoidea</taxon>
        <taxon>Portunidae</taxon>
        <taxon>Portuninae</taxon>
        <taxon>Portunus</taxon>
    </lineage>
</organism>
<dbReference type="EMBL" id="VSRR010132232">
    <property type="protein sequence ID" value="MPD02605.1"/>
    <property type="molecule type" value="Genomic_DNA"/>
</dbReference>
<reference evidence="1 2" key="1">
    <citation type="submission" date="2019-05" db="EMBL/GenBank/DDBJ databases">
        <title>Another draft genome of Portunus trituberculatus and its Hox gene families provides insights of decapod evolution.</title>
        <authorList>
            <person name="Jeong J.-H."/>
            <person name="Song I."/>
            <person name="Kim S."/>
            <person name="Choi T."/>
            <person name="Kim D."/>
            <person name="Ryu S."/>
            <person name="Kim W."/>
        </authorList>
    </citation>
    <scope>NUCLEOTIDE SEQUENCE [LARGE SCALE GENOMIC DNA]</scope>
    <source>
        <tissue evidence="1">Muscle</tissue>
    </source>
</reference>
<name>A0A5B7KDE8_PORTR</name>
<dbReference type="AlphaFoldDB" id="A0A5B7KDE8"/>